<dbReference type="Proteomes" id="UP000002875">
    <property type="component" value="Chromosome"/>
</dbReference>
<evidence type="ECO:0000313" key="8">
    <source>
        <dbReference type="EMBL" id="AFK01891.1"/>
    </source>
</evidence>
<dbReference type="InterPro" id="IPR006076">
    <property type="entry name" value="FAD-dep_OxRdtase"/>
</dbReference>
<dbReference type="Pfam" id="PF16901">
    <property type="entry name" value="DAO_C"/>
    <property type="match status" value="1"/>
</dbReference>
<dbReference type="PRINTS" id="PR01001">
    <property type="entry name" value="FADG3PDH"/>
</dbReference>
<evidence type="ECO:0000259" key="7">
    <source>
        <dbReference type="Pfam" id="PF16901"/>
    </source>
</evidence>
<evidence type="ECO:0000256" key="2">
    <source>
        <dbReference type="ARBA" id="ARBA00007330"/>
    </source>
</evidence>
<protein>
    <submittedName>
        <fullName evidence="8">FAD dependent oxidoreductase</fullName>
    </submittedName>
</protein>
<sequence>MNRIKNLERLQNEEFDICIIGAGASGAGCALDATLRGFKVALIEKEDFAAETSSKSTKLIHGGVRYLEQAFKNLDFAQLRQVKHGLEERHTVIRNAPHLAHPLALITPVFSWFEGFYFKIGLTIYGFFAKNDPMPRAEWLNKKETFEHIPTLTPNLHSSVMYYDGQLDDARYCLALAHSADEAGAVVVNHASIVGFSKDAKGKLNEATVLDNLSGNHIQVKAKLFINCTGPHADSIRLMANDKQEKRLRPSKGVHIMLPPDVLKSQDAMLIPKTKDGRVVFVIPFEGEVMVGTTDDEYKALDKEPILIAQEVDFLLDTLRPYLAKVPDKSQIKSGFGGLRPLIGSSGSKATKKLVRDHEVEFDEESNLLSLLGGKWTTYRLMAKDTIDEACKILNKQTECSTELHYLVGGENYDFESWRKIQKDFSLDEATSQHLVKKYGTKARAVLEIGKLTEKIHPSYPFIKAEVIYTVKEEMACSLRDFFARRTRMELIEWKATLDSVEVVAELMASELNWNEEQKRSQILRYKQLLKTFIDHANTHK</sequence>
<dbReference type="Gene3D" id="3.30.9.10">
    <property type="entry name" value="D-Amino Acid Oxidase, subunit A, domain 2"/>
    <property type="match status" value="1"/>
</dbReference>
<evidence type="ECO:0000313" key="9">
    <source>
        <dbReference type="Proteomes" id="UP000002875"/>
    </source>
</evidence>
<dbReference type="InterPro" id="IPR000447">
    <property type="entry name" value="G3P_DH_FAD-dep"/>
</dbReference>
<feature type="domain" description="FAD dependent oxidoreductase" evidence="6">
    <location>
        <begin position="16"/>
        <end position="345"/>
    </location>
</feature>
<dbReference type="InterPro" id="IPR036188">
    <property type="entry name" value="FAD/NAD-bd_sf"/>
</dbReference>
<dbReference type="PROSITE" id="PS51257">
    <property type="entry name" value="PROKAR_LIPOPROTEIN"/>
    <property type="match status" value="1"/>
</dbReference>
<dbReference type="Gene3D" id="3.50.50.60">
    <property type="entry name" value="FAD/NAD(P)-binding domain"/>
    <property type="match status" value="1"/>
</dbReference>
<dbReference type="SUPFAM" id="SSF51905">
    <property type="entry name" value="FAD/NAD(P)-binding domain"/>
    <property type="match status" value="1"/>
</dbReference>
<evidence type="ECO:0000259" key="6">
    <source>
        <dbReference type="Pfam" id="PF01266"/>
    </source>
</evidence>
<proteinExistence type="inferred from homology"/>
<keyword evidence="9" id="KW-1185">Reference proteome</keyword>
<dbReference type="EMBL" id="CP002961">
    <property type="protein sequence ID" value="AFK01891.1"/>
    <property type="molecule type" value="Genomic_DNA"/>
</dbReference>
<evidence type="ECO:0000256" key="1">
    <source>
        <dbReference type="ARBA" id="ARBA00001974"/>
    </source>
</evidence>
<gene>
    <name evidence="8" type="ordered locus">Emtol_0739</name>
</gene>
<dbReference type="Pfam" id="PF01266">
    <property type="entry name" value="DAO"/>
    <property type="match status" value="1"/>
</dbReference>
<dbReference type="InterPro" id="IPR031656">
    <property type="entry name" value="DAO_C"/>
</dbReference>
<comment type="cofactor">
    <cofactor evidence="1">
        <name>FAD</name>
        <dbReference type="ChEBI" id="CHEBI:57692"/>
    </cofactor>
</comment>
<keyword evidence="4" id="KW-0274">FAD</keyword>
<dbReference type="Gene3D" id="1.10.8.870">
    <property type="entry name" value="Alpha-glycerophosphate oxidase, cap domain"/>
    <property type="match status" value="1"/>
</dbReference>
<reference evidence="8 9" key="1">
    <citation type="submission" date="2011-07" db="EMBL/GenBank/DDBJ databases">
        <title>The complete genome of chromosome of Emticicia oligotrophica DSM 17448.</title>
        <authorList>
            <consortium name="US DOE Joint Genome Institute (JGI-PGF)"/>
            <person name="Lucas S."/>
            <person name="Han J."/>
            <person name="Lapidus A."/>
            <person name="Bruce D."/>
            <person name="Goodwin L."/>
            <person name="Pitluck S."/>
            <person name="Peters L."/>
            <person name="Kyrpides N."/>
            <person name="Mavromatis K."/>
            <person name="Ivanova N."/>
            <person name="Ovchinnikova G."/>
            <person name="Teshima H."/>
            <person name="Detter J.C."/>
            <person name="Tapia R."/>
            <person name="Han C."/>
            <person name="Land M."/>
            <person name="Hauser L."/>
            <person name="Markowitz V."/>
            <person name="Cheng J.-F."/>
            <person name="Hugenholtz P."/>
            <person name="Woyke T."/>
            <person name="Wu D."/>
            <person name="Tindall B."/>
            <person name="Pomrenke H."/>
            <person name="Brambilla E."/>
            <person name="Klenk H.-P."/>
            <person name="Eisen J.A."/>
        </authorList>
    </citation>
    <scope>NUCLEOTIDE SEQUENCE [LARGE SCALE GENOMIC DNA]</scope>
    <source>
        <strain evidence="8 9">DSM 17448</strain>
    </source>
</reference>
<dbReference type="PANTHER" id="PTHR11985:SF15">
    <property type="entry name" value="GLYCEROL-3-PHOSPHATE DEHYDROGENASE, MITOCHONDRIAL"/>
    <property type="match status" value="1"/>
</dbReference>
<name>A0ABN4AIJ5_EMTOG</name>
<organism evidence="8 9">
    <name type="scientific">Emticicia oligotrophica (strain DSM 17448 / CIP 109782 / MTCC 6937 / GPTSA100-15)</name>
    <dbReference type="NCBI Taxonomy" id="929562"/>
    <lineage>
        <taxon>Bacteria</taxon>
        <taxon>Pseudomonadati</taxon>
        <taxon>Bacteroidota</taxon>
        <taxon>Cytophagia</taxon>
        <taxon>Cytophagales</taxon>
        <taxon>Leadbetterellaceae</taxon>
        <taxon>Emticicia</taxon>
    </lineage>
</organism>
<comment type="similarity">
    <text evidence="2">Belongs to the FAD-dependent glycerol-3-phosphate dehydrogenase family.</text>
</comment>
<feature type="domain" description="Alpha-glycerophosphate oxidase C-terminal" evidence="7">
    <location>
        <begin position="400"/>
        <end position="519"/>
    </location>
</feature>
<evidence type="ECO:0000256" key="3">
    <source>
        <dbReference type="ARBA" id="ARBA00022630"/>
    </source>
</evidence>
<evidence type="ECO:0000256" key="5">
    <source>
        <dbReference type="ARBA" id="ARBA00023002"/>
    </source>
</evidence>
<dbReference type="PROSITE" id="PS00978">
    <property type="entry name" value="FAD_G3PDH_2"/>
    <property type="match status" value="1"/>
</dbReference>
<dbReference type="PANTHER" id="PTHR11985">
    <property type="entry name" value="GLYCEROL-3-PHOSPHATE DEHYDROGENASE"/>
    <property type="match status" value="1"/>
</dbReference>
<keyword evidence="5" id="KW-0560">Oxidoreductase</keyword>
<dbReference type="RefSeq" id="WP_015027594.1">
    <property type="nucleotide sequence ID" value="NC_018748.1"/>
</dbReference>
<accession>A0ABN4AIJ5</accession>
<dbReference type="InterPro" id="IPR038299">
    <property type="entry name" value="DAO_C_sf"/>
</dbReference>
<evidence type="ECO:0000256" key="4">
    <source>
        <dbReference type="ARBA" id="ARBA00022827"/>
    </source>
</evidence>
<keyword evidence="3" id="KW-0285">Flavoprotein</keyword>